<sequence length="118" mass="12994">MALALQGGFSYIDNYYFIQTLVSTFYTDDSGYTPAHISTTHYPLFVGNAPGAPFRQRFSSAIQQLLDSGLITFWMNDVASDGQVALGLSHLQGGFYVLFLGQAAASLSFLCERFSRSR</sequence>
<proteinExistence type="predicted"/>
<comment type="caution">
    <text evidence="1">The sequence shown here is derived from an EMBL/GenBank/DDBJ whole genome shotgun (WGS) entry which is preliminary data.</text>
</comment>
<dbReference type="OrthoDB" id="6378669at2759"/>
<reference evidence="1 2" key="1">
    <citation type="submission" date="2019-05" db="EMBL/GenBank/DDBJ databases">
        <title>Another draft genome of Portunus trituberculatus and its Hox gene families provides insights of decapod evolution.</title>
        <authorList>
            <person name="Jeong J.-H."/>
            <person name="Song I."/>
            <person name="Kim S."/>
            <person name="Choi T."/>
            <person name="Kim D."/>
            <person name="Ryu S."/>
            <person name="Kim W."/>
        </authorList>
    </citation>
    <scope>NUCLEOTIDE SEQUENCE [LARGE SCALE GENOMIC DNA]</scope>
    <source>
        <tissue evidence="1">Muscle</tissue>
    </source>
</reference>
<accession>A0A5B7E3Z9</accession>
<dbReference type="Proteomes" id="UP000324222">
    <property type="component" value="Unassembled WGS sequence"/>
</dbReference>
<dbReference type="EMBL" id="VSRR010001864">
    <property type="protein sequence ID" value="MPC28149.1"/>
    <property type="molecule type" value="Genomic_DNA"/>
</dbReference>
<evidence type="ECO:0000313" key="2">
    <source>
        <dbReference type="Proteomes" id="UP000324222"/>
    </source>
</evidence>
<dbReference type="AlphaFoldDB" id="A0A5B7E3Z9"/>
<name>A0A5B7E3Z9_PORTR</name>
<keyword evidence="2" id="KW-1185">Reference proteome</keyword>
<organism evidence="1 2">
    <name type="scientific">Portunus trituberculatus</name>
    <name type="common">Swimming crab</name>
    <name type="synonym">Neptunus trituberculatus</name>
    <dbReference type="NCBI Taxonomy" id="210409"/>
    <lineage>
        <taxon>Eukaryota</taxon>
        <taxon>Metazoa</taxon>
        <taxon>Ecdysozoa</taxon>
        <taxon>Arthropoda</taxon>
        <taxon>Crustacea</taxon>
        <taxon>Multicrustacea</taxon>
        <taxon>Malacostraca</taxon>
        <taxon>Eumalacostraca</taxon>
        <taxon>Eucarida</taxon>
        <taxon>Decapoda</taxon>
        <taxon>Pleocyemata</taxon>
        <taxon>Brachyura</taxon>
        <taxon>Eubrachyura</taxon>
        <taxon>Portunoidea</taxon>
        <taxon>Portunidae</taxon>
        <taxon>Portuninae</taxon>
        <taxon>Portunus</taxon>
    </lineage>
</organism>
<gene>
    <name evidence="1" type="ORF">E2C01_021344</name>
</gene>
<protein>
    <submittedName>
        <fullName evidence="1">Uncharacterized protein</fullName>
    </submittedName>
</protein>
<evidence type="ECO:0000313" key="1">
    <source>
        <dbReference type="EMBL" id="MPC28149.1"/>
    </source>
</evidence>